<dbReference type="AlphaFoldDB" id="A0A5T3I504"/>
<protein>
    <submittedName>
        <fullName evidence="1">Uncharacterized protein</fullName>
    </submittedName>
</protein>
<comment type="caution">
    <text evidence="1">The sequence shown here is derived from an EMBL/GenBank/DDBJ whole genome shotgun (WGS) entry which is preliminary data.</text>
</comment>
<accession>A0A5T3I504</accession>
<dbReference type="EMBL" id="AACYAH010000024">
    <property type="protein sequence ID" value="EAN4047370.1"/>
    <property type="molecule type" value="Genomic_DNA"/>
</dbReference>
<sequence>ALLHLTLDLRFRFNMTTSLILLKQRVINFVNISLLKIESKNHFCLLNFYYKCQWGVFKV</sequence>
<name>A0A5T3I504_SALER</name>
<proteinExistence type="predicted"/>
<organism evidence="1">
    <name type="scientific">Salmonella enterica</name>
    <name type="common">Salmonella choleraesuis</name>
    <dbReference type="NCBI Taxonomy" id="28901"/>
    <lineage>
        <taxon>Bacteria</taxon>
        <taxon>Pseudomonadati</taxon>
        <taxon>Pseudomonadota</taxon>
        <taxon>Gammaproteobacteria</taxon>
        <taxon>Enterobacterales</taxon>
        <taxon>Enterobacteriaceae</taxon>
        <taxon>Salmonella</taxon>
    </lineage>
</organism>
<feature type="non-terminal residue" evidence="1">
    <location>
        <position position="1"/>
    </location>
</feature>
<reference evidence="1" key="1">
    <citation type="submission" date="2018-11" db="EMBL/GenBank/DDBJ databases">
        <authorList>
            <consortium name="PulseNet: The National Subtyping Network for Foodborne Disease Surveillance"/>
            <person name="Tarr C.L."/>
            <person name="Trees E."/>
            <person name="Katz L.S."/>
            <person name="Carleton-Romer H.A."/>
            <person name="Stroika S."/>
            <person name="Kucerova Z."/>
            <person name="Roache K.F."/>
            <person name="Sabol A.L."/>
            <person name="Besser J."/>
            <person name="Gerner-Smidt P."/>
        </authorList>
    </citation>
    <scope>NUCLEOTIDE SEQUENCE</scope>
    <source>
        <strain evidence="1">PNUSAS060655</strain>
    </source>
</reference>
<gene>
    <name evidence="1" type="ORF">EGY64_09915</name>
</gene>
<evidence type="ECO:0000313" key="1">
    <source>
        <dbReference type="EMBL" id="EAN4047370.1"/>
    </source>
</evidence>